<accession>A0A9N8E4M4</accession>
<organism evidence="7 8">
    <name type="scientific">Seminavis robusta</name>
    <dbReference type="NCBI Taxonomy" id="568900"/>
    <lineage>
        <taxon>Eukaryota</taxon>
        <taxon>Sar</taxon>
        <taxon>Stramenopiles</taxon>
        <taxon>Ochrophyta</taxon>
        <taxon>Bacillariophyta</taxon>
        <taxon>Bacillariophyceae</taxon>
        <taxon>Bacillariophycidae</taxon>
        <taxon>Naviculales</taxon>
        <taxon>Naviculaceae</taxon>
        <taxon>Seminavis</taxon>
    </lineage>
</organism>
<dbReference type="InterPro" id="IPR055414">
    <property type="entry name" value="LRR_R13L4/SHOC2-like"/>
</dbReference>
<dbReference type="SUPFAM" id="SSF52058">
    <property type="entry name" value="L domain-like"/>
    <property type="match status" value="2"/>
</dbReference>
<keyword evidence="7" id="KW-0675">Receptor</keyword>
<evidence type="ECO:0000256" key="5">
    <source>
        <dbReference type="SAM" id="Phobius"/>
    </source>
</evidence>
<dbReference type="Gene3D" id="3.80.10.10">
    <property type="entry name" value="Ribonuclease Inhibitor"/>
    <property type="match status" value="2"/>
</dbReference>
<feature type="transmembrane region" description="Helical" evidence="5">
    <location>
        <begin position="241"/>
        <end position="262"/>
    </location>
</feature>
<keyword evidence="5" id="KW-0472">Membrane</keyword>
<dbReference type="PANTHER" id="PTHR48056">
    <property type="entry name" value="LRR RECEPTOR-LIKE SERINE/THREONINE-PROTEIN KINASE-RELATED"/>
    <property type="match status" value="1"/>
</dbReference>
<dbReference type="GO" id="GO:0016020">
    <property type="term" value="C:membrane"/>
    <property type="evidence" value="ECO:0007669"/>
    <property type="project" value="UniProtKB-SubCell"/>
</dbReference>
<dbReference type="Pfam" id="PF00560">
    <property type="entry name" value="LRR_1"/>
    <property type="match status" value="1"/>
</dbReference>
<dbReference type="InterPro" id="IPR050647">
    <property type="entry name" value="Plant_LRR-RLKs"/>
</dbReference>
<feature type="compositionally biased region" description="Low complexity" evidence="4">
    <location>
        <begin position="146"/>
        <end position="159"/>
    </location>
</feature>
<evidence type="ECO:0000256" key="1">
    <source>
        <dbReference type="ARBA" id="ARBA00004167"/>
    </source>
</evidence>
<dbReference type="Pfam" id="PF23598">
    <property type="entry name" value="LRR_14"/>
    <property type="match status" value="1"/>
</dbReference>
<keyword evidence="5" id="KW-1133">Transmembrane helix</keyword>
<name>A0A9N8E4M4_9STRA</name>
<dbReference type="AlphaFoldDB" id="A0A9N8E4M4"/>
<dbReference type="Proteomes" id="UP001153069">
    <property type="component" value="Unassembled WGS sequence"/>
</dbReference>
<gene>
    <name evidence="7" type="ORF">SEMRO_662_G183360.1</name>
</gene>
<evidence type="ECO:0000256" key="4">
    <source>
        <dbReference type="SAM" id="MobiDB-lite"/>
    </source>
</evidence>
<evidence type="ECO:0000313" key="8">
    <source>
        <dbReference type="Proteomes" id="UP001153069"/>
    </source>
</evidence>
<keyword evidence="7" id="KW-0418">Kinase</keyword>
<dbReference type="PANTHER" id="PTHR48056:SF57">
    <property type="entry name" value="LEUCINE-RICH REPEAT-CONTAINING N-TERMINAL PLANT-TYPE DOMAIN-CONTAINING PROTEIN"/>
    <property type="match status" value="1"/>
</dbReference>
<keyword evidence="3" id="KW-0677">Repeat</keyword>
<evidence type="ECO:0000256" key="3">
    <source>
        <dbReference type="ARBA" id="ARBA00022737"/>
    </source>
</evidence>
<dbReference type="InterPro" id="IPR001611">
    <property type="entry name" value="Leu-rich_rpt"/>
</dbReference>
<protein>
    <submittedName>
        <fullName evidence="7">Receptor-like protein kinase</fullName>
    </submittedName>
</protein>
<keyword evidence="8" id="KW-1185">Reference proteome</keyword>
<proteinExistence type="predicted"/>
<feature type="compositionally biased region" description="Low complexity" evidence="4">
    <location>
        <begin position="76"/>
        <end position="93"/>
    </location>
</feature>
<comment type="caution">
    <text evidence="7">The sequence shown here is derived from an EMBL/GenBank/DDBJ whole genome shotgun (WGS) entry which is preliminary data.</text>
</comment>
<keyword evidence="2" id="KW-0433">Leucine-rich repeat</keyword>
<evidence type="ECO:0000256" key="2">
    <source>
        <dbReference type="ARBA" id="ARBA00022614"/>
    </source>
</evidence>
<dbReference type="EMBL" id="CAICTM010000661">
    <property type="protein sequence ID" value="CAB9514581.1"/>
    <property type="molecule type" value="Genomic_DNA"/>
</dbReference>
<dbReference type="InterPro" id="IPR032675">
    <property type="entry name" value="LRR_dom_sf"/>
</dbReference>
<dbReference type="FunFam" id="3.80.10.10:FF:000041">
    <property type="entry name" value="LRR receptor-like serine/threonine-protein kinase ERECTA"/>
    <property type="match status" value="1"/>
</dbReference>
<feature type="compositionally biased region" description="Polar residues" evidence="4">
    <location>
        <begin position="114"/>
        <end position="127"/>
    </location>
</feature>
<feature type="domain" description="Disease resistance R13L4/SHOC-2-like LRR" evidence="6">
    <location>
        <begin position="504"/>
        <end position="633"/>
    </location>
</feature>
<keyword evidence="5" id="KW-0812">Transmembrane</keyword>
<evidence type="ECO:0000259" key="6">
    <source>
        <dbReference type="Pfam" id="PF23598"/>
    </source>
</evidence>
<sequence length="841" mass="90942">MSENDKNSSLPSKGLRQGTAPTAAAADARHGAIRVQDGVEVPSKAGLRNNDAVLSTASTGQVRHGAYSVSGEDLRTGTTSTSNATGSSSTSAGTGTGTGTGTKAGLRKGAAAVRSSQQQNPQESRVGQTKAGLRRGADAKMGIPFSAGSASTTSTSNAAEDTPVINGTGMELNRDLQEGEMQVSPAAQPDLDLVEEHQNHTERLAVANLVEDDDHDQELPEAVEWNESQQRAKRNMHQTRMALLAVWALVVIAGIAVAVVVFSSSKKEDTIVINPLTDSPTLSPSDAPTLAPTVFSRQVRLELLLPEETLDSIINQEQSPQALAHHWTLTDPSFDSYPDDRLLQRFILATWFYATNGPSWFNNTHWLSYTVHECHWFQNSITIQRVISYLPYDHPHPMTTPCRNMSNLETGWQYEHLALAQNGVSGFIPPELFLLTSLRRIGLLLNLKLTGNLVGEQISKLTSLEILEVSNTNFQGSIPTEIGILTNLVDLSLAVEQLTGVIPTEIGRLTNLKYISSHRTNLEGPLPSEIGLLSNMLAINLGSNRMTSTIPSEILSLKKLMVLFLYEAQMSGTIPTEIGLLTDMVHLYIGPNRFEGTLPSELGLLTKLEALTINNNNITSTMPTTLGQLSSLFGMQFLGTGLTGTIPSEIGLIPFVGSDRPYSLSWEYRMYWAGGTYFSLAENPFLTGPIPSEVANMRGLEWFQLVDNKFTGSILPALGQLDLKKLELYGNNMDQTIPTELGQATNMQEFLIGGNSFWGTLPSELGLWTRLSKFDVSNCSLTGVIPGQLGSLAVHNESVLEYFALSGNEFEGTVPSGLCQLNASLLFDCHSGLCGCNCACA</sequence>
<dbReference type="GO" id="GO:0033612">
    <property type="term" value="F:receptor serine/threonine kinase binding"/>
    <property type="evidence" value="ECO:0007669"/>
    <property type="project" value="TreeGrafter"/>
</dbReference>
<feature type="region of interest" description="Disordered" evidence="4">
    <location>
        <begin position="1"/>
        <end position="165"/>
    </location>
</feature>
<reference evidence="7" key="1">
    <citation type="submission" date="2020-06" db="EMBL/GenBank/DDBJ databases">
        <authorList>
            <consortium name="Plant Systems Biology data submission"/>
        </authorList>
    </citation>
    <scope>NUCLEOTIDE SEQUENCE</scope>
    <source>
        <strain evidence="7">D6</strain>
    </source>
</reference>
<feature type="compositionally biased region" description="Low complexity" evidence="4">
    <location>
        <begin position="103"/>
        <end position="112"/>
    </location>
</feature>
<comment type="subcellular location">
    <subcellularLocation>
        <location evidence="1">Membrane</location>
        <topology evidence="1">Single-pass membrane protein</topology>
    </subcellularLocation>
</comment>
<evidence type="ECO:0000313" key="7">
    <source>
        <dbReference type="EMBL" id="CAB9514581.1"/>
    </source>
</evidence>
<feature type="compositionally biased region" description="Polar residues" evidence="4">
    <location>
        <begin position="52"/>
        <end position="61"/>
    </location>
</feature>
<dbReference type="GO" id="GO:0016301">
    <property type="term" value="F:kinase activity"/>
    <property type="evidence" value="ECO:0007669"/>
    <property type="project" value="UniProtKB-KW"/>
</dbReference>
<dbReference type="OrthoDB" id="660555at2759"/>
<keyword evidence="7" id="KW-0808">Transferase</keyword>